<comment type="catalytic activity">
    <reaction evidence="7">
        <text>adenosine(1518)/adenosine(1519) in 16S rRNA + 4 S-adenosyl-L-methionine = N(6)-dimethyladenosine(1518)/N(6)-dimethyladenosine(1519) in 16S rRNA + 4 S-adenosyl-L-homocysteine + 4 H(+)</text>
        <dbReference type="Rhea" id="RHEA:19609"/>
        <dbReference type="Rhea" id="RHEA-COMP:10232"/>
        <dbReference type="Rhea" id="RHEA-COMP:10233"/>
        <dbReference type="ChEBI" id="CHEBI:15378"/>
        <dbReference type="ChEBI" id="CHEBI:57856"/>
        <dbReference type="ChEBI" id="CHEBI:59789"/>
        <dbReference type="ChEBI" id="CHEBI:74411"/>
        <dbReference type="ChEBI" id="CHEBI:74493"/>
        <dbReference type="EC" id="2.1.1.182"/>
    </reaction>
</comment>
<proteinExistence type="inferred from homology"/>
<dbReference type="GO" id="GO:0003723">
    <property type="term" value="F:RNA binding"/>
    <property type="evidence" value="ECO:0007669"/>
    <property type="project" value="UniProtKB-UniRule"/>
</dbReference>
<reference evidence="10 11" key="1">
    <citation type="submission" date="2014-02" db="EMBL/GenBank/DDBJ databases">
        <title>Genome sequence of Ureaplasma diversum strain 246.</title>
        <authorList>
            <person name="Sirand-Pugnet P."/>
            <person name="Breton M."/>
            <person name="Dordet-Frisoni E."/>
            <person name="Baranowski E."/>
            <person name="Barre A."/>
            <person name="Couture C."/>
            <person name="Dupuy V."/>
            <person name="Gaurivaud P."/>
            <person name="Jacob D."/>
            <person name="Lemaitre C."/>
            <person name="Manso-Silvan L."/>
            <person name="Nikolski M."/>
            <person name="Nouvel L.-X."/>
            <person name="Poumarat F."/>
            <person name="Tardy F."/>
            <person name="Thebault P."/>
            <person name="Theil S."/>
            <person name="Citti C."/>
            <person name="Thiaucourt F."/>
            <person name="Blanchard A."/>
        </authorList>
    </citation>
    <scope>NUCLEOTIDE SEQUENCE [LARGE SCALE GENOMIC DNA]</scope>
    <source>
        <strain evidence="10 11">NCTC 246</strain>
    </source>
</reference>
<evidence type="ECO:0000259" key="9">
    <source>
        <dbReference type="SMART" id="SM00650"/>
    </source>
</evidence>
<evidence type="ECO:0000256" key="4">
    <source>
        <dbReference type="ARBA" id="ARBA00022679"/>
    </source>
</evidence>
<dbReference type="InterPro" id="IPR023165">
    <property type="entry name" value="rRNA_Ade_diMease-like_C"/>
</dbReference>
<dbReference type="PROSITE" id="PS51689">
    <property type="entry name" value="SAM_RNA_A_N6_MT"/>
    <property type="match status" value="1"/>
</dbReference>
<feature type="domain" description="Ribosomal RNA adenine methylase transferase N-terminal" evidence="9">
    <location>
        <begin position="31"/>
        <end position="203"/>
    </location>
</feature>
<dbReference type="SUPFAM" id="SSF53335">
    <property type="entry name" value="S-adenosyl-L-methionine-dependent methyltransferases"/>
    <property type="match status" value="1"/>
</dbReference>
<dbReference type="InterPro" id="IPR029063">
    <property type="entry name" value="SAM-dependent_MTases_sf"/>
</dbReference>
<dbReference type="EMBL" id="JFDP01000040">
    <property type="protein sequence ID" value="KEZ23445.1"/>
    <property type="molecule type" value="Genomic_DNA"/>
</dbReference>
<keyword evidence="2 7" id="KW-0698">rRNA processing</keyword>
<keyword evidence="6 7" id="KW-0694">RNA-binding</keyword>
<dbReference type="RefSeq" id="WP_038102448.1">
    <property type="nucleotide sequence ID" value="NZ_JFDP01000040.1"/>
</dbReference>
<feature type="binding site" evidence="7 8">
    <location>
        <position position="26"/>
    </location>
    <ligand>
        <name>S-adenosyl-L-methionine</name>
        <dbReference type="ChEBI" id="CHEBI:59789"/>
    </ligand>
</feature>
<evidence type="ECO:0000313" key="11">
    <source>
        <dbReference type="Proteomes" id="UP000028537"/>
    </source>
</evidence>
<dbReference type="Proteomes" id="UP000028537">
    <property type="component" value="Unassembled WGS sequence"/>
</dbReference>
<dbReference type="Pfam" id="PF00398">
    <property type="entry name" value="RrnaAD"/>
    <property type="match status" value="1"/>
</dbReference>
<protein>
    <recommendedName>
        <fullName evidence="7">Ribosomal RNA small subunit methyltransferase A</fullName>
        <ecNumber evidence="7">2.1.1.182</ecNumber>
    </recommendedName>
    <alternativeName>
        <fullName evidence="7">16S rRNA (adenine(1518)-N(6)/adenine(1519)-N(6))-dimethyltransferase</fullName>
    </alternativeName>
    <alternativeName>
        <fullName evidence="7">16S rRNA dimethyladenosine transferase</fullName>
    </alternativeName>
    <alternativeName>
        <fullName evidence="7">16S rRNA dimethylase</fullName>
    </alternativeName>
    <alternativeName>
        <fullName evidence="7">S-adenosylmethionine-6-N', N'-adenosyl(rRNA) dimethyltransferase</fullName>
    </alternativeName>
</protein>
<dbReference type="Gene3D" id="1.10.8.100">
    <property type="entry name" value="Ribosomal RNA adenine dimethylase-like, domain 2"/>
    <property type="match status" value="1"/>
</dbReference>
<dbReference type="Gene3D" id="3.40.50.150">
    <property type="entry name" value="Vaccinia Virus protein VP39"/>
    <property type="match status" value="1"/>
</dbReference>
<keyword evidence="3 7" id="KW-0489">Methyltransferase</keyword>
<comment type="similarity">
    <text evidence="7">Belongs to the class I-like SAM-binding methyltransferase superfamily. rRNA adenine N(6)-methyltransferase family. RsmA subfamily.</text>
</comment>
<dbReference type="OrthoDB" id="9814755at2"/>
<feature type="binding site" evidence="7 8">
    <location>
        <position position="72"/>
    </location>
    <ligand>
        <name>S-adenosyl-L-methionine</name>
        <dbReference type="ChEBI" id="CHEBI:59789"/>
    </ligand>
</feature>
<keyword evidence="11" id="KW-1185">Reference proteome</keyword>
<feature type="binding site" evidence="7 8">
    <location>
        <position position="24"/>
    </location>
    <ligand>
        <name>S-adenosyl-L-methionine</name>
        <dbReference type="ChEBI" id="CHEBI:59789"/>
    </ligand>
</feature>
<accession>A0A084EZQ3</accession>
<dbReference type="eggNOG" id="COG0030">
    <property type="taxonomic scope" value="Bacteria"/>
</dbReference>
<dbReference type="HAMAP" id="MF_00607">
    <property type="entry name" value="16SrRNA_methyltr_A"/>
    <property type="match status" value="1"/>
</dbReference>
<feature type="binding site" evidence="7 8">
    <location>
        <position position="119"/>
    </location>
    <ligand>
        <name>S-adenosyl-L-methionine</name>
        <dbReference type="ChEBI" id="CHEBI:59789"/>
    </ligand>
</feature>
<dbReference type="InterPro" id="IPR011530">
    <property type="entry name" value="rRNA_adenine_dimethylase"/>
</dbReference>
<keyword evidence="5 7" id="KW-0949">S-adenosyl-L-methionine</keyword>
<evidence type="ECO:0000256" key="1">
    <source>
        <dbReference type="ARBA" id="ARBA00022490"/>
    </source>
</evidence>
<dbReference type="PROSITE" id="PS01131">
    <property type="entry name" value="RRNA_A_DIMETH"/>
    <property type="match status" value="1"/>
</dbReference>
<dbReference type="PANTHER" id="PTHR11727">
    <property type="entry name" value="DIMETHYLADENOSINE TRANSFERASE"/>
    <property type="match status" value="1"/>
</dbReference>
<name>A0A084EZQ3_9BACT</name>
<keyword evidence="4 7" id="KW-0808">Transferase</keyword>
<evidence type="ECO:0000256" key="7">
    <source>
        <dbReference type="HAMAP-Rule" id="MF_00607"/>
    </source>
</evidence>
<evidence type="ECO:0000256" key="8">
    <source>
        <dbReference type="PROSITE-ProRule" id="PRU01026"/>
    </source>
</evidence>
<feature type="binding site" evidence="7 8">
    <location>
        <position position="51"/>
    </location>
    <ligand>
        <name>S-adenosyl-L-methionine</name>
        <dbReference type="ChEBI" id="CHEBI:59789"/>
    </ligand>
</feature>
<dbReference type="PANTHER" id="PTHR11727:SF7">
    <property type="entry name" value="DIMETHYLADENOSINE TRANSFERASE-RELATED"/>
    <property type="match status" value="1"/>
</dbReference>
<organism evidence="10 11">
    <name type="scientific">Ureaplasma diversum NCTC 246</name>
    <dbReference type="NCBI Taxonomy" id="1188241"/>
    <lineage>
        <taxon>Bacteria</taxon>
        <taxon>Bacillati</taxon>
        <taxon>Mycoplasmatota</taxon>
        <taxon>Mycoplasmoidales</taxon>
        <taxon>Mycoplasmoidaceae</taxon>
        <taxon>Ureaplasma</taxon>
    </lineage>
</organism>
<dbReference type="GO" id="GO:0052908">
    <property type="term" value="F:16S rRNA (adenine(1518)-N(6)/adenine(1519)-N(6))-dimethyltransferase activity"/>
    <property type="evidence" value="ECO:0007669"/>
    <property type="project" value="UniProtKB-EC"/>
</dbReference>
<dbReference type="InterPro" id="IPR020598">
    <property type="entry name" value="rRNA_Ade_methylase_Trfase_N"/>
</dbReference>
<gene>
    <name evidence="7" type="primary">rsmA</name>
    <name evidence="7" type="synonym">ksgA</name>
    <name evidence="10" type="ORF">UDIV_2880</name>
</gene>
<evidence type="ECO:0000256" key="6">
    <source>
        <dbReference type="ARBA" id="ARBA00022884"/>
    </source>
</evidence>
<dbReference type="AlphaFoldDB" id="A0A084EZQ3"/>
<feature type="binding site" evidence="7 8">
    <location>
        <position position="96"/>
    </location>
    <ligand>
        <name>S-adenosyl-L-methionine</name>
        <dbReference type="ChEBI" id="CHEBI:59789"/>
    </ligand>
</feature>
<evidence type="ECO:0000256" key="2">
    <source>
        <dbReference type="ARBA" id="ARBA00022552"/>
    </source>
</evidence>
<evidence type="ECO:0000256" key="5">
    <source>
        <dbReference type="ARBA" id="ARBA00022691"/>
    </source>
</evidence>
<evidence type="ECO:0000256" key="3">
    <source>
        <dbReference type="ARBA" id="ARBA00022603"/>
    </source>
</evidence>
<keyword evidence="1 7" id="KW-0963">Cytoplasm</keyword>
<comment type="subcellular location">
    <subcellularLocation>
        <location evidence="7">Cytoplasm</location>
    </subcellularLocation>
</comment>
<dbReference type="NCBIfam" id="TIGR00755">
    <property type="entry name" value="ksgA"/>
    <property type="match status" value="1"/>
</dbReference>
<evidence type="ECO:0000313" key="10">
    <source>
        <dbReference type="EMBL" id="KEZ23445.1"/>
    </source>
</evidence>
<dbReference type="InterPro" id="IPR001737">
    <property type="entry name" value="KsgA/Erm"/>
</dbReference>
<dbReference type="EC" id="2.1.1.182" evidence="7"/>
<sequence length="275" mass="31641">MNQRMLKNKIKQASFVPSKKMGQNFLSSNEIKQKIIKSANVLETDYILEIGPGYGAITEHLIPKAKKMLAIELDKRLFDHLKTNFKFDNFSVINNDVLKVDLDQLLTENEFDNVKVVANLPYSISSKIVLKLIKSKKIKASYIMVQKEMAERIAAKINTKGYNAFSVLVQLFADTKMLFKVPNYHFVPAPKVESAVIEIVNKDSIINFDIIKIEKFLRICFLNRRKKLSNNLLTAYSKDKVIALFNKFELDPNIRAENISGSLYVEMYKFLSQEM</sequence>
<dbReference type="FunFam" id="3.40.50.150:FF:000023">
    <property type="entry name" value="Ribosomal RNA small subunit methyltransferase A"/>
    <property type="match status" value="1"/>
</dbReference>
<dbReference type="CDD" id="cd02440">
    <property type="entry name" value="AdoMet_MTases"/>
    <property type="match status" value="1"/>
</dbReference>
<comment type="function">
    <text evidence="7">Specifically dimethylates two adjacent adenosines (A1518 and A1519) in the loop of a conserved hairpin near the 3'-end of 16S rRNA in the 30S particle. May play a critical role in biogenesis of 30S subunits.</text>
</comment>
<dbReference type="InterPro" id="IPR020596">
    <property type="entry name" value="rRNA_Ade_Mease_Trfase_CS"/>
</dbReference>
<comment type="caution">
    <text evidence="10">The sequence shown here is derived from an EMBL/GenBank/DDBJ whole genome shotgun (WGS) entry which is preliminary data.</text>
</comment>
<dbReference type="SMART" id="SM00650">
    <property type="entry name" value="rADc"/>
    <property type="match status" value="1"/>
</dbReference>
<dbReference type="GO" id="GO:0005829">
    <property type="term" value="C:cytosol"/>
    <property type="evidence" value="ECO:0007669"/>
    <property type="project" value="TreeGrafter"/>
</dbReference>